<evidence type="ECO:0000259" key="8">
    <source>
        <dbReference type="PROSITE" id="PS51379"/>
    </source>
</evidence>
<keyword evidence="1" id="KW-0004">4Fe-4S</keyword>
<evidence type="ECO:0000256" key="1">
    <source>
        <dbReference type="ARBA" id="ARBA00022485"/>
    </source>
</evidence>
<dbReference type="EMBL" id="LK996017">
    <property type="protein sequence ID" value="CDX03583.1"/>
    <property type="molecule type" value="Genomic_DNA"/>
</dbReference>
<dbReference type="SUPFAM" id="SSF54862">
    <property type="entry name" value="4Fe-4S ferredoxins"/>
    <property type="match status" value="2"/>
</dbReference>
<dbReference type="GO" id="GO:0008901">
    <property type="term" value="F:ferredoxin hydrogenase activity"/>
    <property type="evidence" value="ECO:0007669"/>
    <property type="project" value="InterPro"/>
</dbReference>
<dbReference type="InterPro" id="IPR009051">
    <property type="entry name" value="Helical_ferredxn"/>
</dbReference>
<dbReference type="SUPFAM" id="SSF53920">
    <property type="entry name" value="Fe-only hydrogenase"/>
    <property type="match status" value="1"/>
</dbReference>
<dbReference type="Gene3D" id="3.10.20.440">
    <property type="entry name" value="2Fe-2S iron-sulphur cluster binding domain, sarcosine oxidase, alpha subunit, N-terminal domain"/>
    <property type="match status" value="1"/>
</dbReference>
<dbReference type="Pfam" id="PF07992">
    <property type="entry name" value="Pyr_redox_2"/>
    <property type="match status" value="1"/>
</dbReference>
<dbReference type="PROSITE" id="PS00198">
    <property type="entry name" value="4FE4S_FER_1"/>
    <property type="match status" value="1"/>
</dbReference>
<evidence type="ECO:0000256" key="3">
    <source>
        <dbReference type="ARBA" id="ARBA00022737"/>
    </source>
</evidence>
<keyword evidence="6" id="KW-0411">Iron-sulfur</keyword>
<dbReference type="InterPro" id="IPR009016">
    <property type="entry name" value="Fe_hydrogenase"/>
</dbReference>
<dbReference type="InterPro" id="IPR036991">
    <property type="entry name" value="Fe_hydrogenase_ssu_sf"/>
</dbReference>
<evidence type="ECO:0000256" key="5">
    <source>
        <dbReference type="ARBA" id="ARBA00023004"/>
    </source>
</evidence>
<dbReference type="Gene3D" id="3.40.50.1780">
    <property type="match status" value="1"/>
</dbReference>
<dbReference type="PRINTS" id="PR00419">
    <property type="entry name" value="ADXRDTASE"/>
</dbReference>
<gene>
    <name evidence="9" type="ORF">DPCES_3697</name>
</gene>
<dbReference type="SMART" id="SM00902">
    <property type="entry name" value="Fe_hyd_SSU"/>
    <property type="match status" value="1"/>
</dbReference>
<dbReference type="CDD" id="cd00207">
    <property type="entry name" value="fer2"/>
    <property type="match status" value="1"/>
</dbReference>
<dbReference type="GO" id="GO:0005506">
    <property type="term" value="F:iron ion binding"/>
    <property type="evidence" value="ECO:0007669"/>
    <property type="project" value="InterPro"/>
</dbReference>
<dbReference type="GO" id="GO:0051539">
    <property type="term" value="F:4 iron, 4 sulfur cluster binding"/>
    <property type="evidence" value="ECO:0007669"/>
    <property type="project" value="UniProtKB-KW"/>
</dbReference>
<keyword evidence="5" id="KW-0408">Iron</keyword>
<dbReference type="Gene3D" id="4.10.260.20">
    <property type="entry name" value="Iron hydrogenase, small subunit"/>
    <property type="match status" value="1"/>
</dbReference>
<evidence type="ECO:0000256" key="2">
    <source>
        <dbReference type="ARBA" id="ARBA00022723"/>
    </source>
</evidence>
<feature type="domain" description="2Fe-2S ferredoxin-type" evidence="7">
    <location>
        <begin position="8"/>
        <end position="89"/>
    </location>
</feature>
<dbReference type="Gene3D" id="3.30.70.20">
    <property type="match status" value="1"/>
</dbReference>
<evidence type="ECO:0000313" key="9">
    <source>
        <dbReference type="EMBL" id="CDX03583.1"/>
    </source>
</evidence>
<dbReference type="SUPFAM" id="SSF51971">
    <property type="entry name" value="Nucleotide-binding domain"/>
    <property type="match status" value="1"/>
</dbReference>
<dbReference type="SUPFAM" id="SSF54292">
    <property type="entry name" value="2Fe-2S ferredoxin-like"/>
    <property type="match status" value="1"/>
</dbReference>
<dbReference type="FunFam" id="3.30.70.20:FF:000035">
    <property type="entry name" value="Iron hydrogenase 1"/>
    <property type="match status" value="1"/>
</dbReference>
<accession>A0A098B3Y2</accession>
<dbReference type="Gene3D" id="1.10.1060.10">
    <property type="entry name" value="Alpha-helical ferredoxin"/>
    <property type="match status" value="1"/>
</dbReference>
<dbReference type="PROSITE" id="PS51379">
    <property type="entry name" value="4FE4S_FER_2"/>
    <property type="match status" value="2"/>
</dbReference>
<dbReference type="Pfam" id="PF14691">
    <property type="entry name" value="Fer4_20"/>
    <property type="match status" value="1"/>
</dbReference>
<dbReference type="NCBIfam" id="NF009410">
    <property type="entry name" value="PRK12771.1"/>
    <property type="match status" value="1"/>
</dbReference>
<dbReference type="Gene3D" id="3.40.950.10">
    <property type="entry name" value="Fe-only Hydrogenase (Larger Subunit), Chain L, domain 3"/>
    <property type="match status" value="1"/>
</dbReference>
<evidence type="ECO:0000259" key="7">
    <source>
        <dbReference type="PROSITE" id="PS51085"/>
    </source>
</evidence>
<sequence length="1150" mass="128127">MKEVTKQQRIRVTVNGRQMEVYGDLTILQALLQEDIHIPHLCYDIRLERSNGNCGLCVVELGEGSEQQDVKACHTPIQEGMIIHTNSPRLEHYRKIRLEQILADHNADCVAPCVMTCPANIDIQSYLSHAGNGNFETAIKVIKERNPFPIVCGRVCPHPCEAQCRRNLIDEPVAINHVKRFIADWDIAHEQPWAPRKKASTGKKIAVVGAGPSGLSAAYYSAIQGHDVTVFERHPRAGGMMRYGIPEYRLPKETLDREIGLIADLGVKIMTNKALGTHIRLEDLHQDFDAVYLAIGSWRATPLQIEGDNLEGVWLGINFLEQVTKGADIKLGEHVVVIGGGNTAIDCARTALRKGAGSVKLVYRRTREEMPAESYEVEEAIHEGVEMYFLTAPHKIVAEGRRKLLHCIKMTLGEPDRSGRRRPIPIEGSETAFEADTIIGAIGQSTNTQFLYHDLPVKLNKWGDIEINGKTMQTSEMNIFAGGDCVTGPATVIQAVAAGRHAAEAMDSFLMKGYVKEQPVDYSCSRGSLEDLPQWEFEKIPRLKRAPMPALPPAERRDNFREVETGLSEETARAEARRCLKCGCYERYDCDLRQEASLHHIEFKKPVHERPYIPIVEDHSIIIRDHNKCISCGRCIAACAEVEGPDILSFYMKHGRQLVGTKSGLPLDQTDCVSCGQCVNACPCGALDYRSEIGRVFRALNDLGKTTVAFVAPAVRSVVSSQYGVSYQEASRFIAGLLKKIGFDKVFDFTFAADLTIVEETTEFLTRLQSHKRIPQFTSCCPGWVNFVERRYPEIIPYLSSCKSPQMMMGATVKNHFTELTEIDPKDLYVVSIVPCIAKKYEAARPEFRSEGIRDVDAVLTSTEMLEMADIKLIEPADVEPQDFCEPYKRVSGAGILFGASGGVAEAALRMAVEKLTGEVLTDQLDYQEVRGLQGIKEAAVEAKGKKVNVAVISGLHNVEPILEKIIEGTEVGYDLIEVMACPGGCICGAGHPVPEKIDTLEKRQQVLVNIDQTSRYRKSQENPDILRLYDEYYGEANSPLAHELLHTHYEAVKREPVAKHDRRMADSAFVTHELTLCTCDKCTAQGSRELFAALSGKIRKLKMDSFVTARTIRLKENHPGQGVYAAIDGERIDTPSEQLEQRIFQQLIR</sequence>
<protein>
    <submittedName>
        <fullName evidence="9">[FeFe] hydrogenase, cytoplasmic [NAD(P)H]</fullName>
    </submittedName>
</protein>
<dbReference type="PROSITE" id="PS51085">
    <property type="entry name" value="2FE2S_FER_2"/>
    <property type="match status" value="1"/>
</dbReference>
<proteinExistence type="predicted"/>
<keyword evidence="2" id="KW-0479">Metal-binding</keyword>
<dbReference type="Pfam" id="PF12838">
    <property type="entry name" value="Fer4_7"/>
    <property type="match status" value="1"/>
</dbReference>
<dbReference type="InterPro" id="IPR003149">
    <property type="entry name" value="Fe_hydrogenase_ssu"/>
</dbReference>
<dbReference type="InterPro" id="IPR001041">
    <property type="entry name" value="2Fe-2S_ferredoxin-type"/>
</dbReference>
<keyword evidence="3" id="KW-0677">Repeat</keyword>
<dbReference type="InterPro" id="IPR017900">
    <property type="entry name" value="4Fe4S_Fe_S_CS"/>
</dbReference>
<dbReference type="AlphaFoldDB" id="A0A098B3Y2"/>
<keyword evidence="4" id="KW-0560">Oxidoreductase</keyword>
<evidence type="ECO:0000256" key="6">
    <source>
        <dbReference type="ARBA" id="ARBA00023014"/>
    </source>
</evidence>
<reference evidence="9" key="1">
    <citation type="submission" date="2014-07" db="EMBL/GenBank/DDBJ databases">
        <authorList>
            <person name="Hornung V.Bastian."/>
        </authorList>
    </citation>
    <scope>NUCLEOTIDE SEQUENCE</scope>
    <source>
        <strain evidence="9">PCE-S</strain>
    </source>
</reference>
<dbReference type="InterPro" id="IPR042204">
    <property type="entry name" value="2Fe-2S-bd_N"/>
</dbReference>
<dbReference type="Pfam" id="PF02906">
    <property type="entry name" value="Fe_hyd_lg_C"/>
    <property type="match status" value="1"/>
</dbReference>
<dbReference type="Gene3D" id="3.50.50.60">
    <property type="entry name" value="FAD/NAD(P)-binding domain"/>
    <property type="match status" value="2"/>
</dbReference>
<dbReference type="PANTHER" id="PTHR42783">
    <property type="entry name" value="GLUTAMATE SYNTHASE [NADPH] SMALL CHAIN"/>
    <property type="match status" value="1"/>
</dbReference>
<feature type="domain" description="4Fe-4S ferredoxin-type" evidence="8">
    <location>
        <begin position="619"/>
        <end position="650"/>
    </location>
</feature>
<name>A0A098B3Y2_DESHA</name>
<dbReference type="InterPro" id="IPR004108">
    <property type="entry name" value="Fe_hydrogenase_lsu_C"/>
</dbReference>
<dbReference type="InterPro" id="IPR036010">
    <property type="entry name" value="2Fe-2S_ferredoxin-like_sf"/>
</dbReference>
<dbReference type="Pfam" id="PF02256">
    <property type="entry name" value="Fe_hyd_SSU"/>
    <property type="match status" value="1"/>
</dbReference>
<dbReference type="InterPro" id="IPR017896">
    <property type="entry name" value="4Fe4S_Fe-S-bd"/>
</dbReference>
<dbReference type="Pfam" id="PF13510">
    <property type="entry name" value="Fer2_4"/>
    <property type="match status" value="1"/>
</dbReference>
<organism evidence="9">
    <name type="scientific">Desulfitobacterium hafniense</name>
    <name type="common">Desulfitobacterium frappieri</name>
    <dbReference type="NCBI Taxonomy" id="49338"/>
    <lineage>
        <taxon>Bacteria</taxon>
        <taxon>Bacillati</taxon>
        <taxon>Bacillota</taxon>
        <taxon>Clostridia</taxon>
        <taxon>Eubacteriales</taxon>
        <taxon>Desulfitobacteriaceae</taxon>
        <taxon>Desulfitobacterium</taxon>
    </lineage>
</organism>
<dbReference type="NCBIfam" id="TIGR02512">
    <property type="entry name" value="FeFe_hydrog_A"/>
    <property type="match status" value="1"/>
</dbReference>
<dbReference type="InterPro" id="IPR036188">
    <property type="entry name" value="FAD/NAD-bd_sf"/>
</dbReference>
<dbReference type="RefSeq" id="WP_144675891.1">
    <property type="nucleotide sequence ID" value="NZ_JAYFNZ010000015.1"/>
</dbReference>
<dbReference type="InterPro" id="IPR023753">
    <property type="entry name" value="FAD/NAD-binding_dom"/>
</dbReference>
<evidence type="ECO:0000256" key="4">
    <source>
        <dbReference type="ARBA" id="ARBA00023002"/>
    </source>
</evidence>
<dbReference type="InterPro" id="IPR013352">
    <property type="entry name" value="Fe_hydrogenase_subset"/>
</dbReference>
<dbReference type="PATRIC" id="fig|49338.4.peg.3965"/>
<dbReference type="InterPro" id="IPR028261">
    <property type="entry name" value="DPD_II"/>
</dbReference>
<feature type="domain" description="4Fe-4S ferredoxin-type" evidence="8">
    <location>
        <begin position="663"/>
        <end position="692"/>
    </location>
</feature>
<dbReference type="PANTHER" id="PTHR42783:SF3">
    <property type="entry name" value="GLUTAMATE SYNTHASE [NADPH] SMALL CHAIN-RELATED"/>
    <property type="match status" value="1"/>
</dbReference>